<dbReference type="InterPro" id="IPR000595">
    <property type="entry name" value="cNMP-bd_dom"/>
</dbReference>
<dbReference type="AlphaFoldDB" id="A0A8J2XR45"/>
<reference evidence="2" key="2">
    <citation type="submission" date="2020-09" db="EMBL/GenBank/DDBJ databases">
        <authorList>
            <person name="Sun Q."/>
            <person name="Zhou Y."/>
        </authorList>
    </citation>
    <scope>NUCLEOTIDE SEQUENCE</scope>
    <source>
        <strain evidence="2">CGMCC 1.15448</strain>
    </source>
</reference>
<dbReference type="EMBL" id="BMJC01000001">
    <property type="protein sequence ID" value="GGA87643.1"/>
    <property type="molecule type" value="Genomic_DNA"/>
</dbReference>
<keyword evidence="3" id="KW-1185">Reference proteome</keyword>
<dbReference type="InterPro" id="IPR014710">
    <property type="entry name" value="RmlC-like_jellyroll"/>
</dbReference>
<dbReference type="RefSeq" id="WP_188928885.1">
    <property type="nucleotide sequence ID" value="NZ_BMJC01000001.1"/>
</dbReference>
<evidence type="ECO:0000259" key="1">
    <source>
        <dbReference type="PROSITE" id="PS50042"/>
    </source>
</evidence>
<dbReference type="SUPFAM" id="SSF51206">
    <property type="entry name" value="cAMP-binding domain-like"/>
    <property type="match status" value="1"/>
</dbReference>
<organism evidence="2 3">
    <name type="scientific">Puia dinghuensis</name>
    <dbReference type="NCBI Taxonomy" id="1792502"/>
    <lineage>
        <taxon>Bacteria</taxon>
        <taxon>Pseudomonadati</taxon>
        <taxon>Bacteroidota</taxon>
        <taxon>Chitinophagia</taxon>
        <taxon>Chitinophagales</taxon>
        <taxon>Chitinophagaceae</taxon>
        <taxon>Puia</taxon>
    </lineage>
</organism>
<name>A0A8J2XR45_9BACT</name>
<feature type="domain" description="Cyclic nucleotide-binding" evidence="1">
    <location>
        <begin position="11"/>
        <end position="122"/>
    </location>
</feature>
<dbReference type="CDD" id="cd00038">
    <property type="entry name" value="CAP_ED"/>
    <property type="match status" value="1"/>
</dbReference>
<proteinExistence type="predicted"/>
<dbReference type="PROSITE" id="PS50042">
    <property type="entry name" value="CNMP_BINDING_3"/>
    <property type="match status" value="1"/>
</dbReference>
<accession>A0A8J2XR45</accession>
<sequence length="200" mass="23714">MLELVRRYVSGYVSLTNEEFALLAEKLEVRTFQRRVQLLRAGEVEYYMNFVVAGLVRMYFYRGKTEVITNIAREGELISSSSSFLSGMPSHYYIETLEPTTLLSITHDNLDEIYGKSVRIERVGRLMTTQFVMQKEEWEYECMRLDTRERFTRFVERYPDLLQRVTQKDLASYLNMKPETFSRLKNQIKKRPAVVKMSIK</sequence>
<reference evidence="2" key="1">
    <citation type="journal article" date="2014" name="Int. J. Syst. Evol. Microbiol.">
        <title>Complete genome sequence of Corynebacterium casei LMG S-19264T (=DSM 44701T), isolated from a smear-ripened cheese.</title>
        <authorList>
            <consortium name="US DOE Joint Genome Institute (JGI-PGF)"/>
            <person name="Walter F."/>
            <person name="Albersmeier A."/>
            <person name="Kalinowski J."/>
            <person name="Ruckert C."/>
        </authorList>
    </citation>
    <scope>NUCLEOTIDE SEQUENCE</scope>
    <source>
        <strain evidence="2">CGMCC 1.15448</strain>
    </source>
</reference>
<gene>
    <name evidence="2" type="ORF">GCM10011511_08530</name>
</gene>
<dbReference type="Gene3D" id="2.60.120.10">
    <property type="entry name" value="Jelly Rolls"/>
    <property type="match status" value="1"/>
</dbReference>
<protein>
    <submittedName>
        <fullName evidence="2">Cyclic nucleotide-binding protein</fullName>
    </submittedName>
</protein>
<evidence type="ECO:0000313" key="3">
    <source>
        <dbReference type="Proteomes" id="UP000607559"/>
    </source>
</evidence>
<dbReference type="Proteomes" id="UP000607559">
    <property type="component" value="Unassembled WGS sequence"/>
</dbReference>
<dbReference type="Pfam" id="PF00027">
    <property type="entry name" value="cNMP_binding"/>
    <property type="match status" value="1"/>
</dbReference>
<evidence type="ECO:0000313" key="2">
    <source>
        <dbReference type="EMBL" id="GGA87643.1"/>
    </source>
</evidence>
<comment type="caution">
    <text evidence="2">The sequence shown here is derived from an EMBL/GenBank/DDBJ whole genome shotgun (WGS) entry which is preliminary data.</text>
</comment>
<dbReference type="InterPro" id="IPR018490">
    <property type="entry name" value="cNMP-bd_dom_sf"/>
</dbReference>